<accession>A0ACC2LCC9</accession>
<dbReference type="EMBL" id="CM056815">
    <property type="protein sequence ID" value="KAJ8630861.1"/>
    <property type="molecule type" value="Genomic_DNA"/>
</dbReference>
<proteinExistence type="predicted"/>
<dbReference type="Proteomes" id="UP001234297">
    <property type="component" value="Chromosome 7"/>
</dbReference>
<sequence length="296" mass="32194">MHPSLSSPHFITPITPFPHSIHPNYPIIEDRNTTTATIIDDMDSPANCPSDKSWDRRRGTSKKVAQVNVDGGKQGSVAVKPRDELAATADGPPPAPATSPCGACKFLRRKCVSGCVFAPYFGSDQGAARFAAVHKVFGASNVSKLLLHIPAHRRHDAVVTISYEAQARLSDPVYGCVSTILQLQQQVTTLQMELSVVQTQLMNSRLAIANALQVQQQQQQNIAVLQPAYSNNSVTSNNLVNISTFPSSFDLTDTAPSSRSFEPLQITQPLQDEDEDEEESGNPIVFADGFLQQRVI</sequence>
<comment type="caution">
    <text evidence="1">The sequence shown here is derived from an EMBL/GenBank/DDBJ whole genome shotgun (WGS) entry which is preliminary data.</text>
</comment>
<protein>
    <submittedName>
        <fullName evidence="1">Uncharacterized protein</fullName>
    </submittedName>
</protein>
<name>A0ACC2LCC9_PERAE</name>
<evidence type="ECO:0000313" key="1">
    <source>
        <dbReference type="EMBL" id="KAJ8630861.1"/>
    </source>
</evidence>
<evidence type="ECO:0000313" key="2">
    <source>
        <dbReference type="Proteomes" id="UP001234297"/>
    </source>
</evidence>
<reference evidence="1 2" key="1">
    <citation type="journal article" date="2022" name="Hortic Res">
        <title>A haplotype resolved chromosomal level avocado genome allows analysis of novel avocado genes.</title>
        <authorList>
            <person name="Nath O."/>
            <person name="Fletcher S.J."/>
            <person name="Hayward A."/>
            <person name="Shaw L.M."/>
            <person name="Masouleh A.K."/>
            <person name="Furtado A."/>
            <person name="Henry R.J."/>
            <person name="Mitter N."/>
        </authorList>
    </citation>
    <scope>NUCLEOTIDE SEQUENCE [LARGE SCALE GENOMIC DNA]</scope>
    <source>
        <strain evidence="2">cv. Hass</strain>
    </source>
</reference>
<organism evidence="1 2">
    <name type="scientific">Persea americana</name>
    <name type="common">Avocado</name>
    <dbReference type="NCBI Taxonomy" id="3435"/>
    <lineage>
        <taxon>Eukaryota</taxon>
        <taxon>Viridiplantae</taxon>
        <taxon>Streptophyta</taxon>
        <taxon>Embryophyta</taxon>
        <taxon>Tracheophyta</taxon>
        <taxon>Spermatophyta</taxon>
        <taxon>Magnoliopsida</taxon>
        <taxon>Magnoliidae</taxon>
        <taxon>Laurales</taxon>
        <taxon>Lauraceae</taxon>
        <taxon>Persea</taxon>
    </lineage>
</organism>
<keyword evidence="2" id="KW-1185">Reference proteome</keyword>
<gene>
    <name evidence="1" type="ORF">MRB53_024184</name>
</gene>